<accession>A0A2P8D570</accession>
<gene>
    <name evidence="2" type="ORF">CLV63_118124</name>
</gene>
<dbReference type="SUPFAM" id="SSF101478">
    <property type="entry name" value="ADP-ribosylglycohydrolase"/>
    <property type="match status" value="1"/>
</dbReference>
<keyword evidence="1" id="KW-0479">Metal-binding</keyword>
<dbReference type="AlphaFoldDB" id="A0A2P8D570"/>
<protein>
    <submittedName>
        <fullName evidence="2">ADP-ribosylglycohydrolase</fullName>
    </submittedName>
</protein>
<evidence type="ECO:0000313" key="3">
    <source>
        <dbReference type="Proteomes" id="UP000240542"/>
    </source>
</evidence>
<dbReference type="InterPro" id="IPR050792">
    <property type="entry name" value="ADP-ribosylglycohydrolase"/>
</dbReference>
<keyword evidence="1" id="KW-0460">Magnesium</keyword>
<feature type="binding site" evidence="1">
    <location>
        <position position="72"/>
    </location>
    <ligand>
        <name>Mg(2+)</name>
        <dbReference type="ChEBI" id="CHEBI:18420"/>
        <label>1</label>
    </ligand>
</feature>
<feature type="binding site" evidence="1">
    <location>
        <position position="287"/>
    </location>
    <ligand>
        <name>Mg(2+)</name>
        <dbReference type="ChEBI" id="CHEBI:18420"/>
        <label>1</label>
    </ligand>
</feature>
<dbReference type="PANTHER" id="PTHR16222">
    <property type="entry name" value="ADP-RIBOSYLGLYCOHYDROLASE"/>
    <property type="match status" value="1"/>
</dbReference>
<evidence type="ECO:0000256" key="1">
    <source>
        <dbReference type="PIRSR" id="PIRSR605502-1"/>
    </source>
</evidence>
<dbReference type="RefSeq" id="WP_106585363.1">
    <property type="nucleotide sequence ID" value="NZ_PYGA01000018.1"/>
</dbReference>
<keyword evidence="2" id="KW-0378">Hydrolase</keyword>
<dbReference type="PANTHER" id="PTHR16222:SF12">
    <property type="entry name" value="ADP-RIBOSYLGLYCOHYDROLASE-RELATED"/>
    <property type="match status" value="1"/>
</dbReference>
<reference evidence="2 3" key="1">
    <citation type="submission" date="2018-03" db="EMBL/GenBank/DDBJ databases">
        <title>Genomic Encyclopedia of Archaeal and Bacterial Type Strains, Phase II (KMG-II): from individual species to whole genera.</title>
        <authorList>
            <person name="Goeker M."/>
        </authorList>
    </citation>
    <scope>NUCLEOTIDE SEQUENCE [LARGE SCALE GENOMIC DNA]</scope>
    <source>
        <strain evidence="2 3">DSM 45312</strain>
    </source>
</reference>
<dbReference type="EMBL" id="PYGA01000018">
    <property type="protein sequence ID" value="PSK92363.1"/>
    <property type="molecule type" value="Genomic_DNA"/>
</dbReference>
<feature type="binding site" evidence="1">
    <location>
        <position position="288"/>
    </location>
    <ligand>
        <name>Mg(2+)</name>
        <dbReference type="ChEBI" id="CHEBI:18420"/>
        <label>1</label>
    </ligand>
</feature>
<comment type="cofactor">
    <cofactor evidence="1">
        <name>Mg(2+)</name>
        <dbReference type="ChEBI" id="CHEBI:18420"/>
    </cofactor>
    <text evidence="1">Binds 2 magnesium ions per subunit.</text>
</comment>
<dbReference type="GO" id="GO:0016787">
    <property type="term" value="F:hydrolase activity"/>
    <property type="evidence" value="ECO:0007669"/>
    <property type="project" value="UniProtKB-KW"/>
</dbReference>
<dbReference type="OrthoDB" id="2822542at2"/>
<feature type="binding site" evidence="1">
    <location>
        <position position="73"/>
    </location>
    <ligand>
        <name>Mg(2+)</name>
        <dbReference type="ChEBI" id="CHEBI:18420"/>
        <label>1</label>
    </ligand>
</feature>
<dbReference type="InterPro" id="IPR036705">
    <property type="entry name" value="Ribosyl_crysJ1_sf"/>
</dbReference>
<sequence length="340" mass="35257">MTDDRLDSARGALLGLAVGDAIGMPAHFHRHARSGWSRAMLWQLSADLDAQQVSRPLLPFTPTADGHPLCGTDDTETMATAALVLLGAEDHGSDGLFRRWRHYIAEDPEAWCGTAERSAARNARKGLVPPHTGADNPVHWDDGAVSAAVACGVRYAGDVEQADRVAAAYAGITHAHEGVEAARAMARIIAALVAGSPWEAALDEGAAAVARDGWLGRNLRTAEEIARQASSAFAAVPALARALSPGTYSDARVAPETLPAALAIARLCGPAPEAAIQAASLLSRQSDSLPAMVGAMTGAAAGADALPEEWRTEVDEVRGVLVPGVAGTRLGTLATRLLPT</sequence>
<dbReference type="Pfam" id="PF03747">
    <property type="entry name" value="ADP_ribosyl_GH"/>
    <property type="match status" value="1"/>
</dbReference>
<keyword evidence="3" id="KW-1185">Reference proteome</keyword>
<organism evidence="2 3">
    <name type="scientific">Murinocardiopsis flavida</name>
    <dbReference type="NCBI Taxonomy" id="645275"/>
    <lineage>
        <taxon>Bacteria</taxon>
        <taxon>Bacillati</taxon>
        <taxon>Actinomycetota</taxon>
        <taxon>Actinomycetes</taxon>
        <taxon>Streptosporangiales</taxon>
        <taxon>Nocardiopsidaceae</taxon>
        <taxon>Murinocardiopsis</taxon>
    </lineage>
</organism>
<proteinExistence type="predicted"/>
<dbReference type="GO" id="GO:0046872">
    <property type="term" value="F:metal ion binding"/>
    <property type="evidence" value="ECO:0007669"/>
    <property type="project" value="UniProtKB-KW"/>
</dbReference>
<dbReference type="InterPro" id="IPR005502">
    <property type="entry name" value="Ribosyl_crysJ1"/>
</dbReference>
<feature type="binding site" evidence="1">
    <location>
        <position position="74"/>
    </location>
    <ligand>
        <name>Mg(2+)</name>
        <dbReference type="ChEBI" id="CHEBI:18420"/>
        <label>1</label>
    </ligand>
</feature>
<name>A0A2P8D570_9ACTN</name>
<comment type="caution">
    <text evidence="2">The sequence shown here is derived from an EMBL/GenBank/DDBJ whole genome shotgun (WGS) entry which is preliminary data.</text>
</comment>
<evidence type="ECO:0000313" key="2">
    <source>
        <dbReference type="EMBL" id="PSK92363.1"/>
    </source>
</evidence>
<dbReference type="Gene3D" id="1.10.4080.10">
    <property type="entry name" value="ADP-ribosylation/Crystallin J1"/>
    <property type="match status" value="1"/>
</dbReference>
<dbReference type="Proteomes" id="UP000240542">
    <property type="component" value="Unassembled WGS sequence"/>
</dbReference>